<evidence type="ECO:0008006" key="4">
    <source>
        <dbReference type="Google" id="ProtNLM"/>
    </source>
</evidence>
<protein>
    <recommendedName>
        <fullName evidence="4">DUF349 domain-containing protein</fullName>
    </recommendedName>
</protein>
<reference evidence="3" key="1">
    <citation type="submission" date="2006-02" db="EMBL/GenBank/DDBJ databases">
        <title>Complete sequence of chromosome of Rhodoferax ferrireducens DSM 15236.</title>
        <authorList>
            <person name="Copeland A."/>
            <person name="Lucas S."/>
            <person name="Lapidus A."/>
            <person name="Barry K."/>
            <person name="Detter J.C."/>
            <person name="Glavina del Rio T."/>
            <person name="Hammon N."/>
            <person name="Israni S."/>
            <person name="Pitluck S."/>
            <person name="Brettin T."/>
            <person name="Bruce D."/>
            <person name="Han C."/>
            <person name="Tapia R."/>
            <person name="Gilna P."/>
            <person name="Kiss H."/>
            <person name="Schmutz J."/>
            <person name="Larimer F."/>
            <person name="Land M."/>
            <person name="Kyrpides N."/>
            <person name="Ivanova N."/>
            <person name="Richardson P."/>
        </authorList>
    </citation>
    <scope>NUCLEOTIDE SEQUENCE [LARGE SCALE GENOMIC DNA]</scope>
    <source>
        <strain evidence="3">ATCC BAA-621 / DSM 15236 / T118</strain>
    </source>
</reference>
<organism evidence="2 3">
    <name type="scientific">Albidiferax ferrireducens (strain ATCC BAA-621 / DSM 15236 / T118)</name>
    <name type="common">Rhodoferax ferrireducens</name>
    <dbReference type="NCBI Taxonomy" id="338969"/>
    <lineage>
        <taxon>Bacteria</taxon>
        <taxon>Pseudomonadati</taxon>
        <taxon>Pseudomonadota</taxon>
        <taxon>Betaproteobacteria</taxon>
        <taxon>Burkholderiales</taxon>
        <taxon>Comamonadaceae</taxon>
        <taxon>Rhodoferax</taxon>
    </lineage>
</organism>
<gene>
    <name evidence="2" type="ordered locus">Rfer_2656</name>
</gene>
<dbReference type="AlphaFoldDB" id="Q21V31"/>
<evidence type="ECO:0000256" key="1">
    <source>
        <dbReference type="SAM" id="MobiDB-lite"/>
    </source>
</evidence>
<evidence type="ECO:0000313" key="3">
    <source>
        <dbReference type="Proteomes" id="UP000008332"/>
    </source>
</evidence>
<dbReference type="OrthoDB" id="5523335at2"/>
<sequence length="940" mass="101969">MFPFSALNKTVQAPEVTPASVKTNEPHPLDAMTGGAFSAHTSGERTTRIRDWLATAPSAEHMQSVFKELSGKDKGAAKLLREKLEEIKRSKSQESIAQEWADKAQALLDLAKLNIADAMAWQRDAAKAGAPLSKEPLATLKGQLSDRVKVIEDLQHRVQVQREAAVLLAQRIEVLSTKPWRDAQAVLEALHADVDHWQAQAVALSGDANWPSVESKFPPLLDASRAQLLLVWDAFKSALTQAVAAASDPAAALPPVPVWADELRVARGVPLEVAVKPQKAKVDPEIKAQALSIVREALLKLEQEVAEGHGKASAGAAGALRNALKEFGKIIDDKLENQAHAALAAAGELEGWQRWRADQLREELVAKAEGLLKRPEGQAIGGRKMQESLRTLRDQWKQTDQGGVPNHGLWKRFDDACNEAYKVVEAWLEKVKAESAEHRAQRLALIEEVNAWAAANPVALDNDWKGFNRLLHQFGDRWREGGHVGEKMFAELQPLWKAAIDKAAAPLEALQKQSLATRHALIDEARALGAEPVLRIDAVKALQQRWQAETHVVPLERRQEQKLWDAFRKPIDEAFNRKTAEREKADAALGERDRVVLDAAKALEAANAAGDAQLIRSAMSALEAALRGQAQAKAAQAALPTPEENESNKALATVDTAQIAINKVAENEPSEALSGQAAQVTPESAEASTPIESVEPAAPLEPPAPPKAAPRPVVAVRGDDRPGMKKTEPAPMMRGGKFGDRKEGGRDAARDAGRGPRDASFAGRPDDRAPRRDARDARPFAAGPWQEAPRLGDTAFRAQRDALEHAQLALRKLAAQAHGEALTQLLAAWEQRSAEQMPSLQELGSRVTAAGRGTWAKALAQAPAGDASTALLRLEMAAEVPTPAEHLSARRLLQLQLLTKRNDPAPAQTWGQDTAVVLASQFEAGVARRLQNVLKVMLKP</sequence>
<dbReference type="Pfam" id="PF03993">
    <property type="entry name" value="DUF349"/>
    <property type="match status" value="1"/>
</dbReference>
<dbReference type="RefSeq" id="WP_011464940.1">
    <property type="nucleotide sequence ID" value="NC_007908.1"/>
</dbReference>
<dbReference type="KEGG" id="rfr:Rfer_2656"/>
<feature type="compositionally biased region" description="Basic and acidic residues" evidence="1">
    <location>
        <begin position="764"/>
        <end position="778"/>
    </location>
</feature>
<feature type="region of interest" description="Disordered" evidence="1">
    <location>
        <begin position="667"/>
        <end position="791"/>
    </location>
</feature>
<dbReference type="InterPro" id="IPR007139">
    <property type="entry name" value="DUF349"/>
</dbReference>
<feature type="region of interest" description="Disordered" evidence="1">
    <location>
        <begin position="1"/>
        <end position="41"/>
    </location>
</feature>
<feature type="compositionally biased region" description="Basic and acidic residues" evidence="1">
    <location>
        <begin position="717"/>
        <end position="728"/>
    </location>
</feature>
<dbReference type="HOGENOM" id="CLU_316105_0_0_4"/>
<name>Q21V31_ALBFT</name>
<feature type="compositionally biased region" description="Basic and acidic residues" evidence="1">
    <location>
        <begin position="737"/>
        <end position="757"/>
    </location>
</feature>
<feature type="compositionally biased region" description="Polar residues" evidence="1">
    <location>
        <begin position="676"/>
        <end position="691"/>
    </location>
</feature>
<dbReference type="EMBL" id="CP000267">
    <property type="protein sequence ID" value="ABD70372.1"/>
    <property type="molecule type" value="Genomic_DNA"/>
</dbReference>
<keyword evidence="3" id="KW-1185">Reference proteome</keyword>
<dbReference type="STRING" id="338969.Rfer_2656"/>
<dbReference type="eggNOG" id="COG1196">
    <property type="taxonomic scope" value="Bacteria"/>
</dbReference>
<proteinExistence type="predicted"/>
<evidence type="ECO:0000313" key="2">
    <source>
        <dbReference type="EMBL" id="ABD70372.1"/>
    </source>
</evidence>
<dbReference type="Proteomes" id="UP000008332">
    <property type="component" value="Chromosome"/>
</dbReference>
<feature type="compositionally biased region" description="Pro residues" evidence="1">
    <location>
        <begin position="699"/>
        <end position="709"/>
    </location>
</feature>
<accession>Q21V31</accession>